<evidence type="ECO:0000256" key="1">
    <source>
        <dbReference type="SAM" id="MobiDB-lite"/>
    </source>
</evidence>
<evidence type="ECO:0000313" key="3">
    <source>
        <dbReference type="Proteomes" id="UP000309174"/>
    </source>
</evidence>
<accession>A0A5C4JDT1</accession>
<dbReference type="RefSeq" id="WP_138645169.1">
    <property type="nucleotide sequence ID" value="NZ_VCKW01000047.1"/>
</dbReference>
<comment type="caution">
    <text evidence="2">The sequence shown here is derived from an EMBL/GenBank/DDBJ whole genome shotgun (WGS) entry which is preliminary data.</text>
</comment>
<organism evidence="2 3">
    <name type="scientific">Actinomadura soli</name>
    <dbReference type="NCBI Taxonomy" id="2508997"/>
    <lineage>
        <taxon>Bacteria</taxon>
        <taxon>Bacillati</taxon>
        <taxon>Actinomycetota</taxon>
        <taxon>Actinomycetes</taxon>
        <taxon>Streptosporangiales</taxon>
        <taxon>Thermomonosporaceae</taxon>
        <taxon>Actinomadura</taxon>
    </lineage>
</organism>
<feature type="compositionally biased region" description="Polar residues" evidence="1">
    <location>
        <begin position="68"/>
        <end position="89"/>
    </location>
</feature>
<keyword evidence="3" id="KW-1185">Reference proteome</keyword>
<name>A0A5C4JDT1_9ACTN</name>
<dbReference type="EMBL" id="VCKW01000047">
    <property type="protein sequence ID" value="TMR02652.1"/>
    <property type="molecule type" value="Genomic_DNA"/>
</dbReference>
<proteinExistence type="predicted"/>
<dbReference type="OrthoDB" id="9863446at2"/>
<feature type="region of interest" description="Disordered" evidence="1">
    <location>
        <begin position="139"/>
        <end position="158"/>
    </location>
</feature>
<protein>
    <submittedName>
        <fullName evidence="2">Uncharacterized protein</fullName>
    </submittedName>
</protein>
<dbReference type="Proteomes" id="UP000309174">
    <property type="component" value="Unassembled WGS sequence"/>
</dbReference>
<sequence length="158" mass="15891">MRDLCRPARPVARLLVVALGLLGIVVGPAGAGAHGGTSPTGTITGVRTGAVQHATARTRSSTGKHHSSPQTQGSHTQGSHAQGSHAQGSHAQAVHAHLAQAGQPPFVAHPALAVLPASGVEVLPPSGRLVRAFALHASPDVEPKGVPRGRAPPTSPRI</sequence>
<feature type="region of interest" description="Disordered" evidence="1">
    <location>
        <begin position="51"/>
        <end position="95"/>
    </location>
</feature>
<gene>
    <name evidence="2" type="ORF">ETD83_11985</name>
</gene>
<evidence type="ECO:0000313" key="2">
    <source>
        <dbReference type="EMBL" id="TMR02652.1"/>
    </source>
</evidence>
<reference evidence="2 3" key="1">
    <citation type="submission" date="2019-05" db="EMBL/GenBank/DDBJ databases">
        <title>Draft genome sequence of Actinomadura sp. 14C53.</title>
        <authorList>
            <person name="Saricaoglu S."/>
            <person name="Isik K."/>
        </authorList>
    </citation>
    <scope>NUCLEOTIDE SEQUENCE [LARGE SCALE GENOMIC DNA]</scope>
    <source>
        <strain evidence="2 3">14C53</strain>
    </source>
</reference>
<dbReference type="AlphaFoldDB" id="A0A5C4JDT1"/>